<keyword evidence="3" id="KW-1185">Reference proteome</keyword>
<name>A0A4Y2SSW9_ARAVE</name>
<dbReference type="EMBL" id="BGPR01023888">
    <property type="protein sequence ID" value="GBN91448.1"/>
    <property type="molecule type" value="Genomic_DNA"/>
</dbReference>
<sequence>MQQVQYTKHLQVESAFEQEPSVSEADSIPLHSPPKNVFLLDLGRSKMWRFIKFEFFLENFDDYYTFPLILREKIRKKKKVHNTLYQTKYYARKIIRRNPKSSLQSAYKFSSF</sequence>
<proteinExistence type="predicted"/>
<feature type="region of interest" description="Disordered" evidence="1">
    <location>
        <begin position="15"/>
        <end position="34"/>
    </location>
</feature>
<comment type="caution">
    <text evidence="2">The sequence shown here is derived from an EMBL/GenBank/DDBJ whole genome shotgun (WGS) entry which is preliminary data.</text>
</comment>
<organism evidence="2 3">
    <name type="scientific">Araneus ventricosus</name>
    <name type="common">Orbweaver spider</name>
    <name type="synonym">Epeira ventricosa</name>
    <dbReference type="NCBI Taxonomy" id="182803"/>
    <lineage>
        <taxon>Eukaryota</taxon>
        <taxon>Metazoa</taxon>
        <taxon>Ecdysozoa</taxon>
        <taxon>Arthropoda</taxon>
        <taxon>Chelicerata</taxon>
        <taxon>Arachnida</taxon>
        <taxon>Araneae</taxon>
        <taxon>Araneomorphae</taxon>
        <taxon>Entelegynae</taxon>
        <taxon>Araneoidea</taxon>
        <taxon>Araneidae</taxon>
        <taxon>Araneus</taxon>
    </lineage>
</organism>
<evidence type="ECO:0000313" key="3">
    <source>
        <dbReference type="Proteomes" id="UP000499080"/>
    </source>
</evidence>
<protein>
    <submittedName>
        <fullName evidence="2">Uncharacterized protein</fullName>
    </submittedName>
</protein>
<accession>A0A4Y2SSW9</accession>
<dbReference type="Proteomes" id="UP000499080">
    <property type="component" value="Unassembled WGS sequence"/>
</dbReference>
<evidence type="ECO:0000313" key="2">
    <source>
        <dbReference type="EMBL" id="GBN91448.1"/>
    </source>
</evidence>
<evidence type="ECO:0000256" key="1">
    <source>
        <dbReference type="SAM" id="MobiDB-lite"/>
    </source>
</evidence>
<dbReference type="AlphaFoldDB" id="A0A4Y2SSW9"/>
<gene>
    <name evidence="2" type="ORF">AVEN_85696_1</name>
</gene>
<reference evidence="2 3" key="1">
    <citation type="journal article" date="2019" name="Sci. Rep.">
        <title>Orb-weaving spider Araneus ventricosus genome elucidates the spidroin gene catalogue.</title>
        <authorList>
            <person name="Kono N."/>
            <person name="Nakamura H."/>
            <person name="Ohtoshi R."/>
            <person name="Moran D.A.P."/>
            <person name="Shinohara A."/>
            <person name="Yoshida Y."/>
            <person name="Fujiwara M."/>
            <person name="Mori M."/>
            <person name="Tomita M."/>
            <person name="Arakawa K."/>
        </authorList>
    </citation>
    <scope>NUCLEOTIDE SEQUENCE [LARGE SCALE GENOMIC DNA]</scope>
</reference>